<keyword evidence="2" id="KW-1185">Reference proteome</keyword>
<comment type="caution">
    <text evidence="1">The sequence shown here is derived from an EMBL/GenBank/DDBJ whole genome shotgun (WGS) entry which is preliminary data.</text>
</comment>
<name>A0A087B441_9BIFI</name>
<dbReference type="AlphaFoldDB" id="A0A087B441"/>
<dbReference type="Gene3D" id="3.40.50.450">
    <property type="match status" value="1"/>
</dbReference>
<dbReference type="eggNOG" id="COG3613">
    <property type="taxonomic scope" value="Bacteria"/>
</dbReference>
<accession>A0A087B441</accession>
<sequence>MEHIDTMNASFTSSRPLFDWYVAGPWHTPSQLESLERLERTLQRHHLRLYQPRFETEVDVDGPRTVFARRLSALRDSAALIVDYHVDDPDPDSLVDMGVAHTWGIPVYLVAEGIVPGTRMGVMVAQCATGILPGAGALEAFLDSGRCDPVPVEPC</sequence>
<evidence type="ECO:0000313" key="1">
    <source>
        <dbReference type="EMBL" id="KFI65791.1"/>
    </source>
</evidence>
<dbReference type="InterPro" id="IPR007710">
    <property type="entry name" value="Nucleoside_deoxyribTrfase"/>
</dbReference>
<proteinExistence type="predicted"/>
<reference evidence="1 2" key="1">
    <citation type="submission" date="2014-03" db="EMBL/GenBank/DDBJ databases">
        <title>Genomics of Bifidobacteria.</title>
        <authorList>
            <person name="Ventura M."/>
            <person name="Milani C."/>
            <person name="Lugli G.A."/>
        </authorList>
    </citation>
    <scope>NUCLEOTIDE SEQUENCE [LARGE SCALE GENOMIC DNA]</scope>
    <source>
        <strain evidence="1 2">LMG 10738</strain>
    </source>
</reference>
<dbReference type="RefSeq" id="WP_033515471.1">
    <property type="nucleotide sequence ID" value="NZ_JGYV01000001.1"/>
</dbReference>
<organism evidence="1 2">
    <name type="scientific">Bifidobacterium cuniculi</name>
    <dbReference type="NCBI Taxonomy" id="1688"/>
    <lineage>
        <taxon>Bacteria</taxon>
        <taxon>Bacillati</taxon>
        <taxon>Actinomycetota</taxon>
        <taxon>Actinomycetes</taxon>
        <taxon>Bifidobacteriales</taxon>
        <taxon>Bifidobacteriaceae</taxon>
        <taxon>Bifidobacterium</taxon>
    </lineage>
</organism>
<dbReference type="EMBL" id="JGYV01000001">
    <property type="protein sequence ID" value="KFI65791.1"/>
    <property type="molecule type" value="Genomic_DNA"/>
</dbReference>
<dbReference type="STRING" id="1688.BCUN_0286"/>
<gene>
    <name evidence="1" type="ORF">BCUN_0286</name>
</gene>
<dbReference type="GO" id="GO:0016740">
    <property type="term" value="F:transferase activity"/>
    <property type="evidence" value="ECO:0007669"/>
    <property type="project" value="UniProtKB-KW"/>
</dbReference>
<protein>
    <submittedName>
        <fullName evidence="1">Nucleoside 2-deoxyribosyltransferase</fullName>
    </submittedName>
</protein>
<dbReference type="Proteomes" id="UP000029067">
    <property type="component" value="Unassembled WGS sequence"/>
</dbReference>
<dbReference type="Pfam" id="PF05014">
    <property type="entry name" value="Nuc_deoxyrib_tr"/>
    <property type="match status" value="1"/>
</dbReference>
<dbReference type="SUPFAM" id="SSF52309">
    <property type="entry name" value="N-(deoxy)ribosyltransferase-like"/>
    <property type="match status" value="1"/>
</dbReference>
<keyword evidence="1" id="KW-0808">Transferase</keyword>
<dbReference type="OrthoDB" id="9795789at2"/>
<evidence type="ECO:0000313" key="2">
    <source>
        <dbReference type="Proteomes" id="UP000029067"/>
    </source>
</evidence>